<proteinExistence type="inferred from homology"/>
<dbReference type="OrthoDB" id="5512at2759"/>
<evidence type="ECO:0000256" key="6">
    <source>
        <dbReference type="RuleBase" id="RU363137"/>
    </source>
</evidence>
<keyword evidence="9" id="KW-1185">Reference proteome</keyword>
<evidence type="ECO:0000256" key="4">
    <source>
        <dbReference type="ARBA" id="ARBA00023176"/>
    </source>
</evidence>
<dbReference type="FunCoup" id="A0A165G4T4">
    <property type="interactions" value="247"/>
</dbReference>
<feature type="region of interest" description="Disordered" evidence="7">
    <location>
        <begin position="73"/>
        <end position="122"/>
    </location>
</feature>
<dbReference type="InParanoid" id="A0A165G4T4"/>
<evidence type="ECO:0000256" key="2">
    <source>
        <dbReference type="ARBA" id="ARBA00005263"/>
    </source>
</evidence>
<dbReference type="GO" id="GO:0006886">
    <property type="term" value="P:intracellular protein transport"/>
    <property type="evidence" value="ECO:0007669"/>
    <property type="project" value="InterPro"/>
</dbReference>
<feature type="compositionally biased region" description="Polar residues" evidence="7">
    <location>
        <begin position="98"/>
        <end position="107"/>
    </location>
</feature>
<dbReference type="Proteomes" id="UP000077266">
    <property type="component" value="Unassembled WGS sequence"/>
</dbReference>
<dbReference type="GO" id="GO:0005198">
    <property type="term" value="F:structural molecule activity"/>
    <property type="evidence" value="ECO:0007669"/>
    <property type="project" value="InterPro"/>
</dbReference>
<dbReference type="PANTHER" id="PTHR10639">
    <property type="entry name" value="CLATHRIN LIGHT CHAIN"/>
    <property type="match status" value="1"/>
</dbReference>
<keyword evidence="3 6" id="KW-0472">Membrane</keyword>
<dbReference type="STRING" id="1314781.A0A165G4T4"/>
<keyword evidence="5 6" id="KW-0968">Cytoplasmic vesicle</keyword>
<dbReference type="Pfam" id="PF01086">
    <property type="entry name" value="Clathrin_lg_ch"/>
    <property type="match status" value="1"/>
</dbReference>
<feature type="region of interest" description="Disordered" evidence="7">
    <location>
        <begin position="22"/>
        <end position="42"/>
    </location>
</feature>
<comment type="subcellular location">
    <subcellularLocation>
        <location evidence="1 6">Cytoplasmic vesicle membrane</location>
        <topology evidence="1 6">Peripheral membrane protein</topology>
        <orientation evidence="1 6">Cytoplasmic side</orientation>
    </subcellularLocation>
    <subcellularLocation>
        <location evidence="6">Membrane</location>
        <location evidence="6">Coated pit</location>
        <topology evidence="6">Peripheral membrane protein</topology>
        <orientation evidence="6">Cytoplasmic side</orientation>
    </subcellularLocation>
    <text evidence="6">Cytoplasmic face of coated pits and vesicles.</text>
</comment>
<reference evidence="8 9" key="1">
    <citation type="journal article" date="2016" name="Mol. Biol. Evol.">
        <title>Comparative Genomics of Early-Diverging Mushroom-Forming Fungi Provides Insights into the Origins of Lignocellulose Decay Capabilities.</title>
        <authorList>
            <person name="Nagy L.G."/>
            <person name="Riley R."/>
            <person name="Tritt A."/>
            <person name="Adam C."/>
            <person name="Daum C."/>
            <person name="Floudas D."/>
            <person name="Sun H."/>
            <person name="Yadav J.S."/>
            <person name="Pangilinan J."/>
            <person name="Larsson K.H."/>
            <person name="Matsuura K."/>
            <person name="Barry K."/>
            <person name="Labutti K."/>
            <person name="Kuo R."/>
            <person name="Ohm R.A."/>
            <person name="Bhattacharya S.S."/>
            <person name="Shirouzu T."/>
            <person name="Yoshinaga Y."/>
            <person name="Martin F.M."/>
            <person name="Grigoriev I.V."/>
            <person name="Hibbett D.S."/>
        </authorList>
    </citation>
    <scope>NUCLEOTIDE SEQUENCE [LARGE SCALE GENOMIC DNA]</scope>
    <source>
        <strain evidence="8 9">HHB12029</strain>
    </source>
</reference>
<evidence type="ECO:0000256" key="3">
    <source>
        <dbReference type="ARBA" id="ARBA00023136"/>
    </source>
</evidence>
<dbReference type="GO" id="GO:0032050">
    <property type="term" value="F:clathrin heavy chain binding"/>
    <property type="evidence" value="ECO:0007669"/>
    <property type="project" value="TreeGrafter"/>
</dbReference>
<evidence type="ECO:0000256" key="7">
    <source>
        <dbReference type="SAM" id="MobiDB-lite"/>
    </source>
</evidence>
<sequence>MADLLGGDNDFDDFDRAASTFPDLDALGEDAPLPEVAAPRAGPAGAPPVVNFAFEDAPVKDVKVTGDDEIEKFESNFPDIGTPASPPPPVSQIPSFRSPGQQAYTPQPSAPFTAPQTFDEEEPEVIKEWRAKQQEQIAAREEAAKRKRDDTIAKAEQSIDDFYRDYNEKKRKQIAANKVEERDFIDSLTSALSQGTTWSRICDVIELQNSQSKTLARAGPGTTDLTRFREVLLRLKREGETAPGAGGY</sequence>
<evidence type="ECO:0000313" key="9">
    <source>
        <dbReference type="Proteomes" id="UP000077266"/>
    </source>
</evidence>
<name>A0A165G4T4_EXIGL</name>
<protein>
    <recommendedName>
        <fullName evidence="6">Clathrin light chain</fullName>
    </recommendedName>
</protein>
<keyword evidence="4 6" id="KW-0168">Coated pit</keyword>
<dbReference type="GO" id="GO:0030132">
    <property type="term" value="C:clathrin coat of coated pit"/>
    <property type="evidence" value="ECO:0007669"/>
    <property type="project" value="InterPro"/>
</dbReference>
<comment type="function">
    <text evidence="6">Clathrin is the major protein of the polyhedral coat of coated pits and vesicles.</text>
</comment>
<dbReference type="GO" id="GO:0030130">
    <property type="term" value="C:clathrin coat of trans-Golgi network vesicle"/>
    <property type="evidence" value="ECO:0007669"/>
    <property type="project" value="InterPro"/>
</dbReference>
<accession>A0A165G4T4</accession>
<dbReference type="InterPro" id="IPR000996">
    <property type="entry name" value="Clathrin_L-chain"/>
</dbReference>
<dbReference type="GO" id="GO:0072583">
    <property type="term" value="P:clathrin-dependent endocytosis"/>
    <property type="evidence" value="ECO:0007669"/>
    <property type="project" value="TreeGrafter"/>
</dbReference>
<dbReference type="EMBL" id="KV426059">
    <property type="protein sequence ID" value="KZV89984.1"/>
    <property type="molecule type" value="Genomic_DNA"/>
</dbReference>
<gene>
    <name evidence="8" type="ORF">EXIGLDRAFT_720805</name>
</gene>
<evidence type="ECO:0000256" key="5">
    <source>
        <dbReference type="ARBA" id="ARBA00023329"/>
    </source>
</evidence>
<comment type="similarity">
    <text evidence="2 6">Belongs to the clathrin light chain family.</text>
</comment>
<dbReference type="AlphaFoldDB" id="A0A165G4T4"/>
<evidence type="ECO:0000256" key="1">
    <source>
        <dbReference type="ARBA" id="ARBA00004180"/>
    </source>
</evidence>
<organism evidence="8 9">
    <name type="scientific">Exidia glandulosa HHB12029</name>
    <dbReference type="NCBI Taxonomy" id="1314781"/>
    <lineage>
        <taxon>Eukaryota</taxon>
        <taxon>Fungi</taxon>
        <taxon>Dikarya</taxon>
        <taxon>Basidiomycota</taxon>
        <taxon>Agaricomycotina</taxon>
        <taxon>Agaricomycetes</taxon>
        <taxon>Auriculariales</taxon>
        <taxon>Exidiaceae</taxon>
        <taxon>Exidia</taxon>
    </lineage>
</organism>
<dbReference type="PANTHER" id="PTHR10639:SF7">
    <property type="entry name" value="CLATHRIN LIGHT CHAIN"/>
    <property type="match status" value="1"/>
</dbReference>
<evidence type="ECO:0000313" key="8">
    <source>
        <dbReference type="EMBL" id="KZV89984.1"/>
    </source>
</evidence>